<evidence type="ECO:0000313" key="5">
    <source>
        <dbReference type="Proteomes" id="UP000001640"/>
    </source>
</evidence>
<dbReference type="PANTHER" id="PTHR10366">
    <property type="entry name" value="NAD DEPENDENT EPIMERASE/DEHYDRATASE"/>
    <property type="match status" value="1"/>
</dbReference>
<dbReference type="HOGENOM" id="CLU_007383_9_2_1"/>
<comment type="similarity">
    <text evidence="2">Belongs to the NAD(P)-dependent epimerase/dehydratase family. Dihydroflavonol-4-reductase subfamily.</text>
</comment>
<dbReference type="CDD" id="cd05227">
    <property type="entry name" value="AR_SDR_e"/>
    <property type="match status" value="1"/>
</dbReference>
<dbReference type="FunFam" id="3.40.50.720:FF:000191">
    <property type="entry name" value="Methylglyoxal reductase (NADPH-dependent)"/>
    <property type="match status" value="1"/>
</dbReference>
<feature type="domain" description="NAD-dependent epimerase/dehydratase" evidence="3">
    <location>
        <begin position="8"/>
        <end position="260"/>
    </location>
</feature>
<dbReference type="EMBL" id="HE576758">
    <property type="protein sequence ID" value="CCC71269.1"/>
    <property type="molecule type" value="Genomic_DNA"/>
</dbReference>
<dbReference type="eggNOG" id="KOG1502">
    <property type="taxonomic scope" value="Eukaryota"/>
</dbReference>
<dbReference type="GeneID" id="96904934"/>
<dbReference type="AlphaFoldDB" id="G0VHG3"/>
<keyword evidence="5" id="KW-1185">Reference proteome</keyword>
<name>G0VHG3_NAUCA</name>
<evidence type="ECO:0000259" key="3">
    <source>
        <dbReference type="Pfam" id="PF01370"/>
    </source>
</evidence>
<dbReference type="Gene3D" id="3.40.50.720">
    <property type="entry name" value="NAD(P)-binding Rossmann-like Domain"/>
    <property type="match status" value="1"/>
</dbReference>
<dbReference type="OMA" id="WDFVETE"/>
<gene>
    <name evidence="4" type="primary">NCAS0G03820</name>
    <name evidence="4" type="ordered locus">NCAS_0G03820</name>
</gene>
<protein>
    <recommendedName>
        <fullName evidence="3">NAD-dependent epimerase/dehydratase domain-containing protein</fullName>
    </recommendedName>
</protein>
<sequence length="345" mass="38246">MAATQKTVFVSGATGFIAKYIIKLLLDQNYKVIGSVRSEEKGQEVLADFDHNANLSIEIVKDLASLTAFDEVFKKHGKDIQIVLHTASPVTFQVDDVEKDILIPAVNGVKSILNAILQFAPQTVERFVLTSSLAAQINPLAPDSKDKIITEKSWNDATWEGCQTDSMSAYAGSKTFAEKAAWDFMKEHGNEVKMKMSAVLPSFVFGPQLKMDFSSGHLRSSMEFINSIINGKLPPPMFSAGAFIDVRDVAKAELAAFQKDECIGKRLALESDMYTVQDILDYIHKNFPELAKIVQVGKPGSRDEALKNSFKFNNDETKKVLGFQFIPLETTLHDSLKQIDDAKKN</sequence>
<reference key="2">
    <citation type="submission" date="2011-08" db="EMBL/GenBank/DDBJ databases">
        <title>Genome sequence of Naumovozyma castellii.</title>
        <authorList>
            <person name="Gordon J.L."/>
            <person name="Armisen D."/>
            <person name="Proux-Wera E."/>
            <person name="OhEigeartaigh S.S."/>
            <person name="Byrne K.P."/>
            <person name="Wolfe K.H."/>
        </authorList>
    </citation>
    <scope>NUCLEOTIDE SEQUENCE</scope>
    <source>
        <strain>Type strain:CBS 4309</strain>
    </source>
</reference>
<dbReference type="KEGG" id="ncs:NCAS_0G03820"/>
<dbReference type="PANTHER" id="PTHR10366:SF564">
    <property type="entry name" value="STEROL-4-ALPHA-CARBOXYLATE 3-DEHYDROGENASE, DECARBOXYLATING"/>
    <property type="match status" value="1"/>
</dbReference>
<dbReference type="InterPro" id="IPR050425">
    <property type="entry name" value="NAD(P)_dehydrat-like"/>
</dbReference>
<keyword evidence="1" id="KW-0560">Oxidoreductase</keyword>
<proteinExistence type="inferred from homology"/>
<dbReference type="GO" id="GO:0016616">
    <property type="term" value="F:oxidoreductase activity, acting on the CH-OH group of donors, NAD or NADP as acceptor"/>
    <property type="evidence" value="ECO:0007669"/>
    <property type="project" value="TreeGrafter"/>
</dbReference>
<evidence type="ECO:0000256" key="2">
    <source>
        <dbReference type="ARBA" id="ARBA00023445"/>
    </source>
</evidence>
<dbReference type="InterPro" id="IPR001509">
    <property type="entry name" value="Epimerase_deHydtase"/>
</dbReference>
<dbReference type="SUPFAM" id="SSF51735">
    <property type="entry name" value="NAD(P)-binding Rossmann-fold domains"/>
    <property type="match status" value="1"/>
</dbReference>
<evidence type="ECO:0000313" key="4">
    <source>
        <dbReference type="EMBL" id="CCC71269.1"/>
    </source>
</evidence>
<accession>G0VHG3</accession>
<evidence type="ECO:0000256" key="1">
    <source>
        <dbReference type="ARBA" id="ARBA00023002"/>
    </source>
</evidence>
<dbReference type="Proteomes" id="UP000001640">
    <property type="component" value="Chromosome 7"/>
</dbReference>
<dbReference type="STRING" id="1064592.G0VHG3"/>
<reference evidence="4 5" key="1">
    <citation type="journal article" date="2011" name="Proc. Natl. Acad. Sci. U.S.A.">
        <title>Evolutionary erosion of yeast sex chromosomes by mating-type switching accidents.</title>
        <authorList>
            <person name="Gordon J.L."/>
            <person name="Armisen D."/>
            <person name="Proux-Wera E."/>
            <person name="Oheigeartaigh S.S."/>
            <person name="Byrne K.P."/>
            <person name="Wolfe K.H."/>
        </authorList>
    </citation>
    <scope>NUCLEOTIDE SEQUENCE [LARGE SCALE GENOMIC DNA]</scope>
    <source>
        <strain evidence="5">ATCC 76901 / BCRC 22586 / CBS 4309 / NBRC 1992 / NRRL Y-12630</strain>
    </source>
</reference>
<dbReference type="InterPro" id="IPR036291">
    <property type="entry name" value="NAD(P)-bd_dom_sf"/>
</dbReference>
<dbReference type="RefSeq" id="XP_003677621.1">
    <property type="nucleotide sequence ID" value="XM_003677573.1"/>
</dbReference>
<dbReference type="OrthoDB" id="2735536at2759"/>
<dbReference type="Pfam" id="PF01370">
    <property type="entry name" value="Epimerase"/>
    <property type="match status" value="1"/>
</dbReference>
<organism evidence="4 5">
    <name type="scientific">Naumovozyma castellii</name>
    <name type="common">Yeast</name>
    <name type="synonym">Saccharomyces castellii</name>
    <dbReference type="NCBI Taxonomy" id="27288"/>
    <lineage>
        <taxon>Eukaryota</taxon>
        <taxon>Fungi</taxon>
        <taxon>Dikarya</taxon>
        <taxon>Ascomycota</taxon>
        <taxon>Saccharomycotina</taxon>
        <taxon>Saccharomycetes</taxon>
        <taxon>Saccharomycetales</taxon>
        <taxon>Saccharomycetaceae</taxon>
        <taxon>Naumovozyma</taxon>
    </lineage>
</organism>
<dbReference type="InParanoid" id="G0VHG3"/>